<feature type="active site" description="5-glutamyl coenzyme A thioester intermediate" evidence="2">
    <location>
        <position position="295"/>
    </location>
</feature>
<dbReference type="EMBL" id="CP000463">
    <property type="protein sequence ID" value="ABJ04760.1"/>
    <property type="molecule type" value="Genomic_DNA"/>
</dbReference>
<evidence type="ECO:0000259" key="5">
    <source>
        <dbReference type="Pfam" id="PF13336"/>
    </source>
</evidence>
<dbReference type="FunFam" id="3.30.750.70:FF:000002">
    <property type="entry name" value="Acetyl-CoA hydrolase Ach1"/>
    <property type="match status" value="1"/>
</dbReference>
<comment type="similarity">
    <text evidence="1">Belongs to the acetyl-CoA hydrolase/transferase family.</text>
</comment>
<dbReference type="GO" id="GO:0008775">
    <property type="term" value="F:acetate CoA-transferase activity"/>
    <property type="evidence" value="ECO:0007669"/>
    <property type="project" value="InterPro"/>
</dbReference>
<gene>
    <name evidence="6" type="ordered locus">RPE_0804</name>
</gene>
<dbReference type="GO" id="GO:0003986">
    <property type="term" value="F:acetyl-CoA hydrolase activity"/>
    <property type="evidence" value="ECO:0007669"/>
    <property type="project" value="UniProtKB-EC"/>
</dbReference>
<dbReference type="AlphaFoldDB" id="Q07TH4"/>
<evidence type="ECO:0000256" key="2">
    <source>
        <dbReference type="PIRSR" id="PIRSR617821-1"/>
    </source>
</evidence>
<name>Q07TH4_RHOP5</name>
<dbReference type="SUPFAM" id="SSF100950">
    <property type="entry name" value="NagB/RpiA/CoA transferase-like"/>
    <property type="match status" value="2"/>
</dbReference>
<dbReference type="GO" id="GO:0006084">
    <property type="term" value="P:acetyl-CoA metabolic process"/>
    <property type="evidence" value="ECO:0007669"/>
    <property type="project" value="InterPro"/>
</dbReference>
<dbReference type="InterPro" id="IPR046433">
    <property type="entry name" value="ActCoA_hydro"/>
</dbReference>
<evidence type="ECO:0000259" key="4">
    <source>
        <dbReference type="Pfam" id="PF02550"/>
    </source>
</evidence>
<dbReference type="Gene3D" id="3.40.1080.20">
    <property type="entry name" value="Acetyl-CoA hydrolase/transferase C-terminal domain"/>
    <property type="match status" value="1"/>
</dbReference>
<dbReference type="NCBIfam" id="TIGR03458">
    <property type="entry name" value="YgfH_subfam"/>
    <property type="match status" value="1"/>
</dbReference>
<feature type="binding site" evidence="3">
    <location>
        <position position="385"/>
    </location>
    <ligand>
        <name>CoA</name>
        <dbReference type="ChEBI" id="CHEBI:57287"/>
    </ligand>
</feature>
<dbReference type="Pfam" id="PF13336">
    <property type="entry name" value="AcetylCoA_hyd_C"/>
    <property type="match status" value="1"/>
</dbReference>
<dbReference type="Gene3D" id="3.30.750.70">
    <property type="entry name" value="4-hydroxybutyrate coenzyme like domains"/>
    <property type="match status" value="1"/>
</dbReference>
<feature type="domain" description="Acetyl-CoA hydrolase/transferase C-terminal" evidence="5">
    <location>
        <begin position="324"/>
        <end position="470"/>
    </location>
</feature>
<dbReference type="HOGENOM" id="CLU_019748_3_0_5"/>
<organism evidence="6">
    <name type="scientific">Rhodopseudomonas palustris (strain BisA53)</name>
    <dbReference type="NCBI Taxonomy" id="316055"/>
    <lineage>
        <taxon>Bacteria</taxon>
        <taxon>Pseudomonadati</taxon>
        <taxon>Pseudomonadota</taxon>
        <taxon>Alphaproteobacteria</taxon>
        <taxon>Hyphomicrobiales</taxon>
        <taxon>Nitrobacteraceae</taxon>
        <taxon>Rhodopseudomonas</taxon>
    </lineage>
</organism>
<evidence type="ECO:0000256" key="1">
    <source>
        <dbReference type="ARBA" id="ARBA00009632"/>
    </source>
</evidence>
<dbReference type="InterPro" id="IPR003702">
    <property type="entry name" value="ActCoA_hydro_N"/>
</dbReference>
<evidence type="ECO:0000313" key="6">
    <source>
        <dbReference type="EMBL" id="ABJ04760.1"/>
    </source>
</evidence>
<feature type="domain" description="Acetyl-CoA hydrolase/transferase N-terminal" evidence="4">
    <location>
        <begin position="15"/>
        <end position="223"/>
    </location>
</feature>
<dbReference type="GO" id="GO:0006083">
    <property type="term" value="P:acetate metabolic process"/>
    <property type="evidence" value="ECO:0007669"/>
    <property type="project" value="InterPro"/>
</dbReference>
<feature type="binding site" evidence="3">
    <location>
        <begin position="270"/>
        <end position="274"/>
    </location>
    <ligand>
        <name>CoA</name>
        <dbReference type="ChEBI" id="CHEBI:57287"/>
    </ligand>
</feature>
<evidence type="ECO:0000256" key="3">
    <source>
        <dbReference type="PIRSR" id="PIRSR617821-2"/>
    </source>
</evidence>
<dbReference type="Pfam" id="PF02550">
    <property type="entry name" value="AcetylCoA_hydro"/>
    <property type="match status" value="1"/>
</dbReference>
<dbReference type="KEGG" id="rpe:RPE_0804"/>
<dbReference type="FunFam" id="3.40.1080.20:FF:000001">
    <property type="entry name" value="Acetyl-CoA hydrolase Ach1"/>
    <property type="match status" value="1"/>
</dbReference>
<dbReference type="InterPro" id="IPR038460">
    <property type="entry name" value="AcetylCoA_hyd_C_sf"/>
</dbReference>
<keyword evidence="6" id="KW-0378">Hydrolase</keyword>
<accession>Q07TH4</accession>
<dbReference type="InterPro" id="IPR026888">
    <property type="entry name" value="AcetylCoA_hyd_C"/>
</dbReference>
<protein>
    <submittedName>
        <fullName evidence="6">Acetyl-CoA hydrolase</fullName>
        <ecNumber evidence="6">3.1.2.1</ecNumber>
    </submittedName>
</protein>
<dbReference type="Gene3D" id="3.40.1080.10">
    <property type="entry name" value="Glutaconate Coenzyme A-transferase"/>
    <property type="match status" value="1"/>
</dbReference>
<feature type="binding site" evidence="3">
    <location>
        <position position="409"/>
    </location>
    <ligand>
        <name>CoA</name>
        <dbReference type="ChEBI" id="CHEBI:57287"/>
    </ligand>
</feature>
<reference evidence="6" key="1">
    <citation type="submission" date="2006-09" db="EMBL/GenBank/DDBJ databases">
        <title>Complete sequence of Rhodopseudomonas palustris BisA53.</title>
        <authorList>
            <consortium name="US DOE Joint Genome Institute"/>
            <person name="Copeland A."/>
            <person name="Lucas S."/>
            <person name="Lapidus A."/>
            <person name="Barry K."/>
            <person name="Detter J.C."/>
            <person name="Glavina del Rio T."/>
            <person name="Hammon N."/>
            <person name="Israni S."/>
            <person name="Dalin E."/>
            <person name="Tice H."/>
            <person name="Pitluck S."/>
            <person name="Chain P."/>
            <person name="Malfatti S."/>
            <person name="Shin M."/>
            <person name="Vergez L."/>
            <person name="Schmutz J."/>
            <person name="Larimer F."/>
            <person name="Land M."/>
            <person name="Hauser L."/>
            <person name="Pelletier D.A."/>
            <person name="Kyrpides N."/>
            <person name="Kim E."/>
            <person name="Harwood C.S."/>
            <person name="Oda Y."/>
            <person name="Richardson P."/>
        </authorList>
    </citation>
    <scope>NUCLEOTIDE SEQUENCE [LARGE SCALE GENOMIC DNA]</scope>
    <source>
        <strain evidence="6">BisA53</strain>
    </source>
</reference>
<dbReference type="InterPro" id="IPR017821">
    <property type="entry name" value="Succinate_CoA_transferase"/>
</dbReference>
<dbReference type="PANTHER" id="PTHR43609">
    <property type="entry name" value="ACETYL-COA HYDROLASE"/>
    <property type="match status" value="1"/>
</dbReference>
<dbReference type="eggNOG" id="COG0427">
    <property type="taxonomic scope" value="Bacteria"/>
</dbReference>
<dbReference type="InterPro" id="IPR037171">
    <property type="entry name" value="NagB/RpiA_transferase-like"/>
</dbReference>
<dbReference type="EC" id="3.1.2.1" evidence="6"/>
<dbReference type="STRING" id="316055.RPE_0804"/>
<dbReference type="PANTHER" id="PTHR43609:SF1">
    <property type="entry name" value="ACETYL-COA HYDROLASE"/>
    <property type="match status" value="1"/>
</dbReference>
<proteinExistence type="inferred from homology"/>
<sequence length="519" mass="56900">MSTTSRVLAPHLRSKIMTAADAAALIPSGANVGMSGFTGSGYPKLLPMALADRINAHHARGQKFKVGVWTGASTAPELDGALAKVDGIEMRLPYQSDPTCRKRINAGRMEYIDIHLSHVAQHVWFGFLGKLDIAIVEVTGIREDGSLIPSSSIGNNKTWLDLADKVILEVNAWQDMRLEGMHDIYYGTQLPPHRKPIPIVETADRIGDKYLRCDPKKIVAIVETNLPDRNSAFSDPDENSTAIAGHIMEFLRHEVKKGRLPENLLPLQSGVGNVANAVMAGLSNGPFENMTAYTEVLQDGMLHLIKQGKLAFASATALSLSPDGYQEFLRDIDFYRDKIVFRPQEISNHPEVIRRLGVIAMNGLIEADIYGNVNSTHIMGTSIMNGIGGSGDFARNAFLSFFMTPSAAKGGAVSCIVPMASHVDHTEHDVQVIVTEQGLADLRGLSPKARAKVIIENCAHPIFKPALKEYYKRALEYSPGLHTPHIIDEALTFLPNWMANRAARAAWREDATVQADVWR</sequence>
<feature type="binding site" evidence="3">
    <location>
        <position position="365"/>
    </location>
    <ligand>
        <name>CoA</name>
        <dbReference type="ChEBI" id="CHEBI:57287"/>
    </ligand>
</feature>
<feature type="binding site" evidence="3">
    <location>
        <position position="389"/>
    </location>
    <ligand>
        <name>CoA</name>
        <dbReference type="ChEBI" id="CHEBI:57287"/>
    </ligand>
</feature>
<dbReference type="OrthoDB" id="9801795at2"/>